<organism evidence="7 8">
    <name type="scientific">Paralvinella palmiformis</name>
    <dbReference type="NCBI Taxonomy" id="53620"/>
    <lineage>
        <taxon>Eukaryota</taxon>
        <taxon>Metazoa</taxon>
        <taxon>Spiralia</taxon>
        <taxon>Lophotrochozoa</taxon>
        <taxon>Annelida</taxon>
        <taxon>Polychaeta</taxon>
        <taxon>Sedentaria</taxon>
        <taxon>Canalipalpata</taxon>
        <taxon>Terebellida</taxon>
        <taxon>Terebelliformia</taxon>
        <taxon>Alvinellidae</taxon>
        <taxon>Paralvinella</taxon>
    </lineage>
</organism>
<feature type="transmembrane region" description="Helical" evidence="5">
    <location>
        <begin position="67"/>
        <end position="91"/>
    </location>
</feature>
<keyword evidence="3 5" id="KW-1133">Transmembrane helix</keyword>
<dbReference type="AlphaFoldDB" id="A0AAD9KBX5"/>
<dbReference type="SUPFAM" id="SSF81321">
    <property type="entry name" value="Family A G protein-coupled receptor-like"/>
    <property type="match status" value="1"/>
</dbReference>
<feature type="transmembrane region" description="Helical" evidence="5">
    <location>
        <begin position="125"/>
        <end position="145"/>
    </location>
</feature>
<protein>
    <recommendedName>
        <fullName evidence="6">G-protein coupled receptors family 1 profile domain-containing protein</fullName>
    </recommendedName>
</protein>
<dbReference type="EMBL" id="JAODUP010000016">
    <property type="protein sequence ID" value="KAK2168492.1"/>
    <property type="molecule type" value="Genomic_DNA"/>
</dbReference>
<name>A0AAD9KBX5_9ANNE</name>
<evidence type="ECO:0000313" key="7">
    <source>
        <dbReference type="EMBL" id="KAK2168492.1"/>
    </source>
</evidence>
<evidence type="ECO:0000259" key="6">
    <source>
        <dbReference type="PROSITE" id="PS50262"/>
    </source>
</evidence>
<evidence type="ECO:0000256" key="1">
    <source>
        <dbReference type="ARBA" id="ARBA00004370"/>
    </source>
</evidence>
<comment type="subcellular location">
    <subcellularLocation>
        <location evidence="1">Membrane</location>
    </subcellularLocation>
</comment>
<keyword evidence="2 5" id="KW-0812">Transmembrane</keyword>
<dbReference type="Gene3D" id="1.20.1070.10">
    <property type="entry name" value="Rhodopsin 7-helix transmembrane proteins"/>
    <property type="match status" value="1"/>
</dbReference>
<accession>A0AAD9KBX5</accession>
<dbReference type="PROSITE" id="PS50262">
    <property type="entry name" value="G_PROTEIN_RECEP_F1_2"/>
    <property type="match status" value="1"/>
</dbReference>
<evidence type="ECO:0000256" key="2">
    <source>
        <dbReference type="ARBA" id="ARBA00022692"/>
    </source>
</evidence>
<feature type="domain" description="G-protein coupled receptors family 1 profile" evidence="6">
    <location>
        <begin position="83"/>
        <end position="114"/>
    </location>
</feature>
<keyword evidence="8" id="KW-1185">Reference proteome</keyword>
<gene>
    <name evidence="7" type="ORF">LSH36_16g02042</name>
</gene>
<evidence type="ECO:0000256" key="3">
    <source>
        <dbReference type="ARBA" id="ARBA00022989"/>
    </source>
</evidence>
<evidence type="ECO:0000256" key="5">
    <source>
        <dbReference type="SAM" id="Phobius"/>
    </source>
</evidence>
<dbReference type="Proteomes" id="UP001208570">
    <property type="component" value="Unassembled WGS sequence"/>
</dbReference>
<dbReference type="PRINTS" id="PR00237">
    <property type="entry name" value="GPCRRHODOPSN"/>
</dbReference>
<dbReference type="GO" id="GO:0016020">
    <property type="term" value="C:membrane"/>
    <property type="evidence" value="ECO:0007669"/>
    <property type="project" value="UniProtKB-SubCell"/>
</dbReference>
<reference evidence="7" key="1">
    <citation type="journal article" date="2023" name="Mol. Biol. Evol.">
        <title>Third-Generation Sequencing Reveals the Adaptive Role of the Epigenome in Three Deep-Sea Polychaetes.</title>
        <authorList>
            <person name="Perez M."/>
            <person name="Aroh O."/>
            <person name="Sun Y."/>
            <person name="Lan Y."/>
            <person name="Juniper S.K."/>
            <person name="Young C.R."/>
            <person name="Angers B."/>
            <person name="Qian P.Y."/>
        </authorList>
    </citation>
    <scope>NUCLEOTIDE SEQUENCE</scope>
    <source>
        <strain evidence="7">P08H-3</strain>
    </source>
</reference>
<evidence type="ECO:0000313" key="8">
    <source>
        <dbReference type="Proteomes" id="UP001208570"/>
    </source>
</evidence>
<dbReference type="GO" id="GO:0004930">
    <property type="term" value="F:G protein-coupled receptor activity"/>
    <property type="evidence" value="ECO:0007669"/>
    <property type="project" value="InterPro"/>
</dbReference>
<proteinExistence type="predicted"/>
<dbReference type="InterPro" id="IPR000276">
    <property type="entry name" value="GPCR_Rhodpsn"/>
</dbReference>
<keyword evidence="4 5" id="KW-0472">Membrane</keyword>
<evidence type="ECO:0000256" key="4">
    <source>
        <dbReference type="ARBA" id="ARBA00023136"/>
    </source>
</evidence>
<sequence length="171" mass="18926">MTTASLGDICFGGNETRLDLMEVFLEDGSCLDNISSYTWTENDTAGLTRLLRGFKKSLYLFHEPRTVVLLCLYALVFVLSVIGNSLVLTVILSQRGQRSSTSLFLLVMALSDLLGTYRHRGRRRHGQVVVVLSSVVCMSVVVLSCTKRKPLFPANPPSSPPPHAHTASRWE</sequence>
<dbReference type="InterPro" id="IPR017452">
    <property type="entry name" value="GPCR_Rhodpsn_7TM"/>
</dbReference>
<comment type="caution">
    <text evidence="7">The sequence shown here is derived from an EMBL/GenBank/DDBJ whole genome shotgun (WGS) entry which is preliminary data.</text>
</comment>